<reference evidence="6" key="3">
    <citation type="submission" date="2025-04" db="UniProtKB">
        <authorList>
            <consortium name="RefSeq"/>
        </authorList>
    </citation>
    <scope>IDENTIFICATION</scope>
    <source>
        <strain evidence="6">CBS 304.34</strain>
    </source>
</reference>
<feature type="region of interest" description="Disordered" evidence="2">
    <location>
        <begin position="73"/>
        <end position="119"/>
    </location>
</feature>
<dbReference type="Gene3D" id="1.10.10.60">
    <property type="entry name" value="Homeodomain-like"/>
    <property type="match status" value="1"/>
</dbReference>
<dbReference type="GeneID" id="54461803"/>
<dbReference type="InterPro" id="IPR052450">
    <property type="entry name" value="TRBD-Containing_Protein"/>
</dbReference>
<reference evidence="6" key="2">
    <citation type="submission" date="2020-04" db="EMBL/GenBank/DDBJ databases">
        <authorList>
            <consortium name="NCBI Genome Project"/>
        </authorList>
    </citation>
    <scope>NUCLEOTIDE SEQUENCE</scope>
    <source>
        <strain evidence="6">CBS 304.34</strain>
    </source>
</reference>
<protein>
    <recommendedName>
        <fullName evidence="3">Myb-like domain-containing protein</fullName>
    </recommendedName>
</protein>
<evidence type="ECO:0000313" key="4">
    <source>
        <dbReference type="EMBL" id="KAF2805354.1"/>
    </source>
</evidence>
<dbReference type="OrthoDB" id="608866at2759"/>
<dbReference type="PANTHER" id="PTHR46734:SF1">
    <property type="entry name" value="TELOMERIC REPEAT-BINDING FACTOR 1"/>
    <property type="match status" value="1"/>
</dbReference>
<evidence type="ECO:0000313" key="6">
    <source>
        <dbReference type="RefSeq" id="XP_033572318.1"/>
    </source>
</evidence>
<accession>A0A6A6YBG5</accession>
<dbReference type="Proteomes" id="UP000504636">
    <property type="component" value="Unplaced"/>
</dbReference>
<gene>
    <name evidence="4 6" type="ORF">BDZ99DRAFT_466978</name>
</gene>
<reference evidence="4 6" key="1">
    <citation type="journal article" date="2020" name="Stud. Mycol.">
        <title>101 Dothideomycetes genomes: a test case for predicting lifestyles and emergence of pathogens.</title>
        <authorList>
            <person name="Haridas S."/>
            <person name="Albert R."/>
            <person name="Binder M."/>
            <person name="Bloem J."/>
            <person name="Labutti K."/>
            <person name="Salamov A."/>
            <person name="Andreopoulos B."/>
            <person name="Baker S."/>
            <person name="Barry K."/>
            <person name="Bills G."/>
            <person name="Bluhm B."/>
            <person name="Cannon C."/>
            <person name="Castanera R."/>
            <person name="Culley D."/>
            <person name="Daum C."/>
            <person name="Ezra D."/>
            <person name="Gonzalez J."/>
            <person name="Henrissat B."/>
            <person name="Kuo A."/>
            <person name="Liang C."/>
            <person name="Lipzen A."/>
            <person name="Lutzoni F."/>
            <person name="Magnuson J."/>
            <person name="Mondo S."/>
            <person name="Nolan M."/>
            <person name="Ohm R."/>
            <person name="Pangilinan J."/>
            <person name="Park H.-J."/>
            <person name="Ramirez L."/>
            <person name="Alfaro M."/>
            <person name="Sun H."/>
            <person name="Tritt A."/>
            <person name="Yoshinaga Y."/>
            <person name="Zwiers L.-H."/>
            <person name="Turgeon B."/>
            <person name="Goodwin S."/>
            <person name="Spatafora J."/>
            <person name="Crous P."/>
            <person name="Grigoriev I."/>
        </authorList>
    </citation>
    <scope>NUCLEOTIDE SEQUENCE</scope>
    <source>
        <strain evidence="4 6">CBS 304.34</strain>
    </source>
</reference>
<proteinExistence type="predicted"/>
<name>A0A6A6YBG5_9PEZI</name>
<feature type="compositionally biased region" description="Basic and acidic residues" evidence="2">
    <location>
        <begin position="77"/>
        <end position="96"/>
    </location>
</feature>
<dbReference type="EMBL" id="MU003710">
    <property type="protein sequence ID" value="KAF2805354.1"/>
    <property type="molecule type" value="Genomic_DNA"/>
</dbReference>
<dbReference type="RefSeq" id="XP_033572318.1">
    <property type="nucleotide sequence ID" value="XM_033720910.1"/>
</dbReference>
<dbReference type="SUPFAM" id="SSF46689">
    <property type="entry name" value="Homeodomain-like"/>
    <property type="match status" value="1"/>
</dbReference>
<feature type="domain" description="Myb-like" evidence="3">
    <location>
        <begin position="10"/>
        <end position="64"/>
    </location>
</feature>
<keyword evidence="5" id="KW-1185">Reference proteome</keyword>
<dbReference type="PROSITE" id="PS50090">
    <property type="entry name" value="MYB_LIKE"/>
    <property type="match status" value="1"/>
</dbReference>
<evidence type="ECO:0000259" key="3">
    <source>
        <dbReference type="PROSITE" id="PS50090"/>
    </source>
</evidence>
<sequence length="381" mass="40582">MGIEKPFEKSKRRERHEFTEEDDTALMKGFEKYGTVWHAIKADAELGFESRLPSDLRDRFRIRFPDEYSKAGFKLKPKQEKKQKESSTDAEAREKVTPATSASMKANNNPDPSLLSAQPSLHNTTVSASMPKLLAPLQTAFPNSFDDFASEADDDAAYSPITLSRNILQFQWGDTNPPYSNASNGNANTNAQAGITNHLNFHTLGGMDQFHIDPLATLKLPPASSSTTAYPAFPSVAPPTNPMNASVMHSSYGSGAKGQQGQNFSTNLPTLVFPSAPQNSGRANGNGVNLPPPADLLNGLDLDGRVNAGWGVDTQASQFLWDDGLGVNGYVASSGSSGLTAPGNIGVGAQGSGVNATGTVQVRGMFESDGLGERSLLNSSI</sequence>
<dbReference type="AlphaFoldDB" id="A0A6A6YBG5"/>
<feature type="compositionally biased region" description="Polar residues" evidence="2">
    <location>
        <begin position="98"/>
        <end position="119"/>
    </location>
</feature>
<organism evidence="4">
    <name type="scientific">Mytilinidion resinicola</name>
    <dbReference type="NCBI Taxonomy" id="574789"/>
    <lineage>
        <taxon>Eukaryota</taxon>
        <taxon>Fungi</taxon>
        <taxon>Dikarya</taxon>
        <taxon>Ascomycota</taxon>
        <taxon>Pezizomycotina</taxon>
        <taxon>Dothideomycetes</taxon>
        <taxon>Pleosporomycetidae</taxon>
        <taxon>Mytilinidiales</taxon>
        <taxon>Mytilinidiaceae</taxon>
        <taxon>Mytilinidion</taxon>
    </lineage>
</organism>
<keyword evidence="1" id="KW-0539">Nucleus</keyword>
<dbReference type="InterPro" id="IPR001005">
    <property type="entry name" value="SANT/Myb"/>
</dbReference>
<evidence type="ECO:0000256" key="1">
    <source>
        <dbReference type="ARBA" id="ARBA00023242"/>
    </source>
</evidence>
<dbReference type="PANTHER" id="PTHR46734">
    <property type="entry name" value="TELOMERIC REPEAT-BINDING FACTOR 1 TERF1"/>
    <property type="match status" value="1"/>
</dbReference>
<evidence type="ECO:0000313" key="5">
    <source>
        <dbReference type="Proteomes" id="UP000504636"/>
    </source>
</evidence>
<evidence type="ECO:0000256" key="2">
    <source>
        <dbReference type="SAM" id="MobiDB-lite"/>
    </source>
</evidence>
<dbReference type="InterPro" id="IPR009057">
    <property type="entry name" value="Homeodomain-like_sf"/>
</dbReference>